<feature type="transmembrane region" description="Helical" evidence="1">
    <location>
        <begin position="670"/>
        <end position="690"/>
    </location>
</feature>
<feature type="transmembrane region" description="Helical" evidence="1">
    <location>
        <begin position="417"/>
        <end position="436"/>
    </location>
</feature>
<dbReference type="PANTHER" id="PTHR30572">
    <property type="entry name" value="MEMBRANE COMPONENT OF TRANSPORTER-RELATED"/>
    <property type="match status" value="1"/>
</dbReference>
<organism evidence="2 3">
    <name type="scientific">Yersinia bercovieri</name>
    <dbReference type="NCBI Taxonomy" id="634"/>
    <lineage>
        <taxon>Bacteria</taxon>
        <taxon>Pseudomonadati</taxon>
        <taxon>Pseudomonadota</taxon>
        <taxon>Gammaproteobacteria</taxon>
        <taxon>Enterobacterales</taxon>
        <taxon>Yersiniaceae</taxon>
        <taxon>Yersinia</taxon>
    </lineage>
</organism>
<evidence type="ECO:0000313" key="2">
    <source>
        <dbReference type="EMBL" id="PHZ26712.1"/>
    </source>
</evidence>
<evidence type="ECO:0000313" key="3">
    <source>
        <dbReference type="Proteomes" id="UP000229378"/>
    </source>
</evidence>
<dbReference type="NCBIfam" id="NF038008">
    <property type="entry name" value="ABC_perm_DarB"/>
    <property type="match status" value="1"/>
</dbReference>
<gene>
    <name evidence="2" type="ORF">CS533_14875</name>
</gene>
<sequence>MLTSEFFNDLKLSPLSSLLAIVITAIGLISSFLVLLLYLTDYRIEKHNNNYNNIYRVETTFNLPNGEEVKSAQVPLPLISVLKSDKNIKQVDYIVRILTRLQVNDKAYSNVDIYAVSTNLLSTLNLYQQKIPYLAKNEIIITPEFNQQYLHLDAPKGQIITLGDKEQYIIKDVVELNASSRFKTTAVIAFSSEIMEGYHDKRHDWYDTHAYAFITMKSAIKPTPEQLNSHIIQHAPQLPGAPFSPEEFIQLSARNITDIHYDNALPDEISTVISVSYLNTLYASGLFVFFATMMNFFNINNVINTNKRSSFYIKKAVGASHYQLLTESFFIATLQTAFMLLLVLFILISLTQLSDSIRELMFIQGERDFLTALTITSVATYVAILLAHCIFLCAFIFPNNTYDISLYAQQPRLRYIHSIMFCIQIIIAGTIIYLWAGIMTQMRFMQNDNFGYEKENVVTFALSDELKSKTVINSLQDELRSAIGVDNIAMSSWRPFDMSRTNTSVFHHNQQEKDKLSTVNSLTADKNFINTWGVKIVAGKENPLLPSDNNNVYHAIVTKSFITLMGLRSYDQVLNNLFYINENGSQQAVRVLKVIDDFYLADREDAPSPLLIFIKNSAQRYAAVKLKNIQDMVELERILERYNINTTQIKSVNNLHKEHFNNSILMQETINIVTLLSVTLIFISTVITGISETKRLDSTLKIMESIGGSIYTNIIFFIQENITPIIIAMAISLPISFLLLQRWLNQYSLVKGLSYIHGAGALITFILSIIIVMAITLIFSINVLNRESKK</sequence>
<dbReference type="GO" id="GO:0022857">
    <property type="term" value="F:transmembrane transporter activity"/>
    <property type="evidence" value="ECO:0007669"/>
    <property type="project" value="TreeGrafter"/>
</dbReference>
<reference evidence="2 3" key="1">
    <citation type="submission" date="2017-10" db="EMBL/GenBank/DDBJ databases">
        <authorList>
            <person name="Banno H."/>
            <person name="Chua N.-H."/>
        </authorList>
    </citation>
    <scope>NUCLEOTIDE SEQUENCE [LARGE SCALE GENOMIC DNA]</scope>
    <source>
        <strain evidence="2 3">SCPM-O-B-7607</strain>
    </source>
</reference>
<feature type="transmembrane region" description="Helical" evidence="1">
    <location>
        <begin position="756"/>
        <end position="784"/>
    </location>
</feature>
<keyword evidence="1" id="KW-1133">Transmembrane helix</keyword>
<feature type="transmembrane region" description="Helical" evidence="1">
    <location>
        <begin position="15"/>
        <end position="39"/>
    </location>
</feature>
<dbReference type="EMBL" id="PEHN01000016">
    <property type="protein sequence ID" value="PHZ26712.1"/>
    <property type="molecule type" value="Genomic_DNA"/>
</dbReference>
<feature type="transmembrane region" description="Helical" evidence="1">
    <location>
        <begin position="280"/>
        <end position="299"/>
    </location>
</feature>
<comment type="caution">
    <text evidence="2">The sequence shown here is derived from an EMBL/GenBank/DDBJ whole genome shotgun (WGS) entry which is preliminary data.</text>
</comment>
<keyword evidence="1" id="KW-0812">Transmembrane</keyword>
<dbReference type="PANTHER" id="PTHR30572:SF4">
    <property type="entry name" value="ABC TRANSPORTER PERMEASE YTRF"/>
    <property type="match status" value="1"/>
</dbReference>
<keyword evidence="1" id="KW-0472">Membrane</keyword>
<protein>
    <submittedName>
        <fullName evidence="2">ABC transporter permease</fullName>
    </submittedName>
</protein>
<dbReference type="InterPro" id="IPR050250">
    <property type="entry name" value="Macrolide_Exporter_MacB"/>
</dbReference>
<name>A0A2G4U0D3_YERBE</name>
<dbReference type="GO" id="GO:0005886">
    <property type="term" value="C:plasma membrane"/>
    <property type="evidence" value="ECO:0007669"/>
    <property type="project" value="TreeGrafter"/>
</dbReference>
<feature type="transmembrane region" description="Helical" evidence="1">
    <location>
        <begin position="369"/>
        <end position="397"/>
    </location>
</feature>
<accession>A0A2G4U0D3</accession>
<evidence type="ECO:0000256" key="1">
    <source>
        <dbReference type="SAM" id="Phobius"/>
    </source>
</evidence>
<feature type="transmembrane region" description="Helical" evidence="1">
    <location>
        <begin position="702"/>
        <end position="718"/>
    </location>
</feature>
<dbReference type="RefSeq" id="WP_032897708.1">
    <property type="nucleotide sequence ID" value="NZ_PEHN01000016.1"/>
</dbReference>
<dbReference type="AlphaFoldDB" id="A0A2G4U0D3"/>
<feature type="transmembrane region" description="Helical" evidence="1">
    <location>
        <begin position="725"/>
        <end position="744"/>
    </location>
</feature>
<dbReference type="Proteomes" id="UP000229378">
    <property type="component" value="Unassembled WGS sequence"/>
</dbReference>
<proteinExistence type="predicted"/>
<feature type="transmembrane region" description="Helical" evidence="1">
    <location>
        <begin position="329"/>
        <end position="348"/>
    </location>
</feature>